<accession>A0AAP3XR85</accession>
<reference evidence="2 3" key="1">
    <citation type="submission" date="2023-03" db="EMBL/GenBank/DDBJ databases">
        <title>YIM 152171 draft genome.</title>
        <authorList>
            <person name="Yang Z."/>
        </authorList>
    </citation>
    <scope>NUCLEOTIDE SEQUENCE [LARGE SCALE GENOMIC DNA]</scope>
    <source>
        <strain evidence="2 3">YIM 152171</strain>
    </source>
</reference>
<evidence type="ECO:0000313" key="2">
    <source>
        <dbReference type="EMBL" id="MDF1586460.1"/>
    </source>
</evidence>
<comment type="caution">
    <text evidence="2">The sequence shown here is derived from an EMBL/GenBank/DDBJ whole genome shotgun (WGS) entry which is preliminary data.</text>
</comment>
<dbReference type="RefSeq" id="WP_327788876.1">
    <property type="nucleotide sequence ID" value="NZ_JARGEQ010000083.1"/>
</dbReference>
<gene>
    <name evidence="2" type="ORF">PZ740_08690</name>
</gene>
<evidence type="ECO:0000313" key="3">
    <source>
        <dbReference type="Proteomes" id="UP001301140"/>
    </source>
</evidence>
<feature type="region of interest" description="Disordered" evidence="1">
    <location>
        <begin position="35"/>
        <end position="54"/>
    </location>
</feature>
<organism evidence="2 3">
    <name type="scientific">Marinimicrococcus flavescens</name>
    <dbReference type="NCBI Taxonomy" id="3031815"/>
    <lineage>
        <taxon>Bacteria</taxon>
        <taxon>Pseudomonadati</taxon>
        <taxon>Pseudomonadota</taxon>
        <taxon>Alphaproteobacteria</taxon>
        <taxon>Geminicoccales</taxon>
        <taxon>Geminicoccaceae</taxon>
        <taxon>Marinimicrococcus</taxon>
    </lineage>
</organism>
<evidence type="ECO:0000256" key="1">
    <source>
        <dbReference type="SAM" id="MobiDB-lite"/>
    </source>
</evidence>
<evidence type="ECO:0008006" key="4">
    <source>
        <dbReference type="Google" id="ProtNLM"/>
    </source>
</evidence>
<sequence length="149" mass="15994">MAGFDREHAAAAEREQRNRDWAARGFASRLLPIIPPDAPLSSGSKVPAENRGKVPGKLGIGGWHGYDWRSAPPATNGNLRAWAASGAGLGIRLGDGLIAVDIDVLDERLAEEIARLVSEHLGSSPVRIGRPPKRLMLYRVADDVSSKAR</sequence>
<dbReference type="AlphaFoldDB" id="A0AAP3XR85"/>
<dbReference type="EMBL" id="JARGEQ010000083">
    <property type="protein sequence ID" value="MDF1586460.1"/>
    <property type="molecule type" value="Genomic_DNA"/>
</dbReference>
<dbReference type="Proteomes" id="UP001301140">
    <property type="component" value="Unassembled WGS sequence"/>
</dbReference>
<proteinExistence type="predicted"/>
<keyword evidence="3" id="KW-1185">Reference proteome</keyword>
<protein>
    <recommendedName>
        <fullName evidence="4">DNA primase/polymerase bifunctional N-terminal domain-containing protein</fullName>
    </recommendedName>
</protein>
<name>A0AAP3XR85_9PROT</name>